<dbReference type="RefSeq" id="WP_133798890.1">
    <property type="nucleotide sequence ID" value="NZ_SNWQ01000002.1"/>
</dbReference>
<accession>A0A4R6KLP9</accession>
<dbReference type="SUPFAM" id="SSF69118">
    <property type="entry name" value="AhpD-like"/>
    <property type="match status" value="1"/>
</dbReference>
<organism evidence="1 2">
    <name type="scientific">Kribbella caucasensis</name>
    <dbReference type="NCBI Taxonomy" id="2512215"/>
    <lineage>
        <taxon>Bacteria</taxon>
        <taxon>Bacillati</taxon>
        <taxon>Actinomycetota</taxon>
        <taxon>Actinomycetes</taxon>
        <taxon>Propionibacteriales</taxon>
        <taxon>Kribbellaceae</taxon>
        <taxon>Kribbella</taxon>
    </lineage>
</organism>
<proteinExistence type="predicted"/>
<reference evidence="1 2" key="1">
    <citation type="submission" date="2019-03" db="EMBL/GenBank/DDBJ databases">
        <title>Genomic Encyclopedia of Type Strains, Phase III (KMG-III): the genomes of soil and plant-associated and newly described type strains.</title>
        <authorList>
            <person name="Whitman W."/>
        </authorList>
    </citation>
    <scope>NUCLEOTIDE SEQUENCE [LARGE SCALE GENOMIC DNA]</scope>
    <source>
        <strain evidence="1 2">VKM Ac-2527</strain>
    </source>
</reference>
<gene>
    <name evidence="1" type="ORF">EV643_102313</name>
</gene>
<dbReference type="AlphaFoldDB" id="A0A4R6KLP9"/>
<protein>
    <submittedName>
        <fullName evidence="1">Uncharacterized protein</fullName>
    </submittedName>
</protein>
<dbReference type="InterPro" id="IPR029032">
    <property type="entry name" value="AhpD-like"/>
</dbReference>
<evidence type="ECO:0000313" key="2">
    <source>
        <dbReference type="Proteomes" id="UP000295388"/>
    </source>
</evidence>
<keyword evidence="2" id="KW-1185">Reference proteome</keyword>
<dbReference type="Proteomes" id="UP000295388">
    <property type="component" value="Unassembled WGS sequence"/>
</dbReference>
<name>A0A4R6KLP9_9ACTN</name>
<dbReference type="OrthoDB" id="3391501at2"/>
<sequence>MGLGRRSVVEGAAERRAALLAELRRVVFEAPARSNLAVRTAAARGSGLLAEPIGSYAAKVRDESYRVTDADVAELRAAGVSEDEIFEVTVAAALGAACHRLDAGLRALREEA</sequence>
<dbReference type="EMBL" id="SNWQ01000002">
    <property type="protein sequence ID" value="TDO52474.1"/>
    <property type="molecule type" value="Genomic_DNA"/>
</dbReference>
<comment type="caution">
    <text evidence="1">The sequence shown here is derived from an EMBL/GenBank/DDBJ whole genome shotgun (WGS) entry which is preliminary data.</text>
</comment>
<evidence type="ECO:0000313" key="1">
    <source>
        <dbReference type="EMBL" id="TDO52474.1"/>
    </source>
</evidence>
<dbReference type="Gene3D" id="1.20.1290.10">
    <property type="entry name" value="AhpD-like"/>
    <property type="match status" value="1"/>
</dbReference>